<dbReference type="InterPro" id="IPR028889">
    <property type="entry name" value="USP"/>
</dbReference>
<evidence type="ECO:0000256" key="6">
    <source>
        <dbReference type="ARBA" id="ARBA00022786"/>
    </source>
</evidence>
<dbReference type="KEGG" id="foc:113210257"/>
<evidence type="ECO:0000256" key="1">
    <source>
        <dbReference type="ARBA" id="ARBA00000707"/>
    </source>
</evidence>
<dbReference type="GO" id="GO:0042981">
    <property type="term" value="P:regulation of apoptotic process"/>
    <property type="evidence" value="ECO:0007669"/>
    <property type="project" value="TreeGrafter"/>
</dbReference>
<dbReference type="GO" id="GO:0006508">
    <property type="term" value="P:proteolysis"/>
    <property type="evidence" value="ECO:0007669"/>
    <property type="project" value="UniProtKB-KW"/>
</dbReference>
<evidence type="ECO:0000256" key="13">
    <source>
        <dbReference type="ARBA" id="ARBA00043009"/>
    </source>
</evidence>
<proteinExistence type="inferred from homology"/>
<dbReference type="PROSITE" id="PS50235">
    <property type="entry name" value="USP_3"/>
    <property type="match status" value="1"/>
</dbReference>
<sequence length="308" mass="34620">MKNQGNTCYINAALQALFHIPAFVSLVLEDQRHRDNCTLKKNNTCLMCSVAETLIRSHQSSLVVPVRIYNQLPMIHSFLKRGRQEDSHEFLTHYLDKLDEEYLKRFPISQRNSNNSATSPIKLIFQGHILQEVTCLNCKGVSKSIQSISDLNVVLQDSVLQAISVYFQPSKLVGYKCQNCRSQSGAYKASSIINPPNVLVITLNRFQAQTGAKINSPCKVDPTLDLKKFYKGNKDGCRYKFLACVNHHGPGAKRGHYTCLAVAANGSTYEFDDEKVSPVQNSSADDNVALGSYFIFYEKQQNKLVDKK</sequence>
<protein>
    <recommendedName>
        <fullName evidence="9">Ubiquitin carboxyl-terminal hydrolase 36</fullName>
        <ecNumber evidence="4">3.4.19.12</ecNumber>
    </recommendedName>
    <alternativeName>
        <fullName evidence="12">Deubiquitinating enzyme 36</fullName>
    </alternativeName>
    <alternativeName>
        <fullName evidence="11">Protein scrawny</fullName>
    </alternativeName>
    <alternativeName>
        <fullName evidence="10">Ubiquitin thioesterase 36</fullName>
    </alternativeName>
    <alternativeName>
        <fullName evidence="13">Ubiquitin-specific-processing protease 36</fullName>
    </alternativeName>
</protein>
<accession>A0A9C6WUU9</accession>
<dbReference type="OrthoDB" id="420187at2759"/>
<evidence type="ECO:0000256" key="4">
    <source>
        <dbReference type="ARBA" id="ARBA00012759"/>
    </source>
</evidence>
<evidence type="ECO:0000313" key="15">
    <source>
        <dbReference type="Proteomes" id="UP000504606"/>
    </source>
</evidence>
<dbReference type="AlphaFoldDB" id="A0A9C6WUU9"/>
<comment type="subcellular location">
    <subcellularLocation>
        <location evidence="2">Nucleus</location>
        <location evidence="2">Nucleolus</location>
    </subcellularLocation>
</comment>
<evidence type="ECO:0000256" key="12">
    <source>
        <dbReference type="ARBA" id="ARBA00042420"/>
    </source>
</evidence>
<evidence type="ECO:0000313" key="16">
    <source>
        <dbReference type="RefSeq" id="XP_052121996.1"/>
    </source>
</evidence>
<dbReference type="GeneID" id="113210257"/>
<evidence type="ECO:0000259" key="14">
    <source>
        <dbReference type="PROSITE" id="PS50235"/>
    </source>
</evidence>
<dbReference type="GO" id="GO:0005829">
    <property type="term" value="C:cytosol"/>
    <property type="evidence" value="ECO:0007669"/>
    <property type="project" value="TreeGrafter"/>
</dbReference>
<evidence type="ECO:0000256" key="3">
    <source>
        <dbReference type="ARBA" id="ARBA00009085"/>
    </source>
</evidence>
<evidence type="ECO:0000256" key="2">
    <source>
        <dbReference type="ARBA" id="ARBA00004604"/>
    </source>
</evidence>
<dbReference type="InterPro" id="IPR038765">
    <property type="entry name" value="Papain-like_cys_pep_sf"/>
</dbReference>
<comment type="similarity">
    <text evidence="3">Belongs to the peptidase C19 family.</text>
</comment>
<name>A0A9C6WUU9_FRAOC</name>
<dbReference type="GO" id="GO:0004843">
    <property type="term" value="F:cysteine-type deubiquitinase activity"/>
    <property type="evidence" value="ECO:0007669"/>
    <property type="project" value="UniProtKB-EC"/>
</dbReference>
<dbReference type="Proteomes" id="UP000504606">
    <property type="component" value="Unplaced"/>
</dbReference>
<reference evidence="16" key="1">
    <citation type="submission" date="2025-08" db="UniProtKB">
        <authorList>
            <consortium name="RefSeq"/>
        </authorList>
    </citation>
    <scope>IDENTIFICATION</scope>
    <source>
        <tissue evidence="16">Whole organism</tissue>
    </source>
</reference>
<evidence type="ECO:0000256" key="7">
    <source>
        <dbReference type="ARBA" id="ARBA00022801"/>
    </source>
</evidence>
<organism evidence="15 16">
    <name type="scientific">Frankliniella occidentalis</name>
    <name type="common">Western flower thrips</name>
    <name type="synonym">Euthrips occidentalis</name>
    <dbReference type="NCBI Taxonomy" id="133901"/>
    <lineage>
        <taxon>Eukaryota</taxon>
        <taxon>Metazoa</taxon>
        <taxon>Ecdysozoa</taxon>
        <taxon>Arthropoda</taxon>
        <taxon>Hexapoda</taxon>
        <taxon>Insecta</taxon>
        <taxon>Pterygota</taxon>
        <taxon>Neoptera</taxon>
        <taxon>Paraneoptera</taxon>
        <taxon>Thysanoptera</taxon>
        <taxon>Terebrantia</taxon>
        <taxon>Thripoidea</taxon>
        <taxon>Thripidae</taxon>
        <taxon>Frankliniella</taxon>
    </lineage>
</organism>
<evidence type="ECO:0000256" key="10">
    <source>
        <dbReference type="ARBA" id="ARBA00041300"/>
    </source>
</evidence>
<keyword evidence="6" id="KW-0833">Ubl conjugation pathway</keyword>
<dbReference type="InterPro" id="IPR050164">
    <property type="entry name" value="Peptidase_C19"/>
</dbReference>
<dbReference type="EC" id="3.4.19.12" evidence="4"/>
<dbReference type="Pfam" id="PF00443">
    <property type="entry name" value="UCH"/>
    <property type="match status" value="1"/>
</dbReference>
<dbReference type="InterPro" id="IPR001394">
    <property type="entry name" value="Peptidase_C19_UCH"/>
</dbReference>
<dbReference type="Gene3D" id="3.90.70.10">
    <property type="entry name" value="Cysteine proteinases"/>
    <property type="match status" value="1"/>
</dbReference>
<dbReference type="GO" id="GO:0016579">
    <property type="term" value="P:protein deubiquitination"/>
    <property type="evidence" value="ECO:0007669"/>
    <property type="project" value="InterPro"/>
</dbReference>
<dbReference type="PANTHER" id="PTHR24006">
    <property type="entry name" value="UBIQUITIN CARBOXYL-TERMINAL HYDROLASE"/>
    <property type="match status" value="1"/>
</dbReference>
<evidence type="ECO:0000256" key="5">
    <source>
        <dbReference type="ARBA" id="ARBA00022670"/>
    </source>
</evidence>
<keyword evidence="5" id="KW-0645">Protease</keyword>
<dbReference type="PANTHER" id="PTHR24006:SF758">
    <property type="entry name" value="UBIQUITIN CARBOXYL-TERMINAL HYDROLASE 36"/>
    <property type="match status" value="1"/>
</dbReference>
<dbReference type="RefSeq" id="XP_052121996.1">
    <property type="nucleotide sequence ID" value="XM_052266036.1"/>
</dbReference>
<evidence type="ECO:0000256" key="11">
    <source>
        <dbReference type="ARBA" id="ARBA00042154"/>
    </source>
</evidence>
<keyword evidence="8" id="KW-0788">Thiol protease</keyword>
<dbReference type="GO" id="GO:0005730">
    <property type="term" value="C:nucleolus"/>
    <property type="evidence" value="ECO:0007669"/>
    <property type="project" value="UniProtKB-SubCell"/>
</dbReference>
<evidence type="ECO:0000256" key="8">
    <source>
        <dbReference type="ARBA" id="ARBA00022807"/>
    </source>
</evidence>
<gene>
    <name evidence="16" type="primary">LOC113210257</name>
</gene>
<keyword evidence="15" id="KW-1185">Reference proteome</keyword>
<feature type="domain" description="USP" evidence="14">
    <location>
        <begin position="1"/>
        <end position="300"/>
    </location>
</feature>
<keyword evidence="7" id="KW-0378">Hydrolase</keyword>
<evidence type="ECO:0000256" key="9">
    <source>
        <dbReference type="ARBA" id="ARBA00039432"/>
    </source>
</evidence>
<dbReference type="SUPFAM" id="SSF54001">
    <property type="entry name" value="Cysteine proteinases"/>
    <property type="match status" value="1"/>
</dbReference>
<comment type="catalytic activity">
    <reaction evidence="1">
        <text>Thiol-dependent hydrolysis of ester, thioester, amide, peptide and isopeptide bonds formed by the C-terminal Gly of ubiquitin (a 76-residue protein attached to proteins as an intracellular targeting signal).</text>
        <dbReference type="EC" id="3.4.19.12"/>
    </reaction>
</comment>